<evidence type="ECO:0000313" key="1">
    <source>
        <dbReference type="EMBL" id="CAG8645541.1"/>
    </source>
</evidence>
<reference evidence="1" key="1">
    <citation type="submission" date="2021-06" db="EMBL/GenBank/DDBJ databases">
        <authorList>
            <person name="Kallberg Y."/>
            <person name="Tangrot J."/>
            <person name="Rosling A."/>
        </authorList>
    </citation>
    <scope>NUCLEOTIDE SEQUENCE</scope>
    <source>
        <strain evidence="1">IN212</strain>
    </source>
</reference>
<dbReference type="EMBL" id="CAJVPZ010013046">
    <property type="protein sequence ID" value="CAG8645541.1"/>
    <property type="molecule type" value="Genomic_DNA"/>
</dbReference>
<sequence>SSNENVNETSVNILNNFNTQYSDECVIEENESDLVDEKPQRYVYSYTKGRRYVQHKEAHVIDERNKGYKTEAGAIIEVLQKKNPGKYIHSQLIKKQREEPGYYVDARFEGIDNHLVGLIWMWPIANAIISDETKETFLWVLESLVKASNSLAPKLLFMDIDCAMVAAINERRWADMIQKYPNSVQYLEKQLYPCRKTWVLCFTHRLFNAGVQTTQRVESYNSLIKKYVNGTTSLFELINMIEKLLVVGVLPNIYNEEYYTRYFKAVDESCQKFLTTMVLKIQCREINCSIHYRAQLVNLEDETGQLTDDVSIGMFSDDMFDAFVIELEQLISNIDHVHIREIWKVSSIDSKSQHYIGEGFGVIKKTLDLAIAMGKCDELYDMHLKFVNEMKMELIRNNGHNIQDDNDPAQFAITISNLIVDHEVLGVHRNELSDITNLNVS</sequence>
<feature type="non-terminal residue" evidence="1">
    <location>
        <position position="441"/>
    </location>
</feature>
<gene>
    <name evidence="1" type="ORF">RFULGI_LOCUS8239</name>
</gene>
<proteinExistence type="predicted"/>
<dbReference type="Proteomes" id="UP000789396">
    <property type="component" value="Unassembled WGS sequence"/>
</dbReference>
<protein>
    <submittedName>
        <fullName evidence="1">2266_t:CDS:1</fullName>
    </submittedName>
</protein>
<organism evidence="1 2">
    <name type="scientific">Racocetra fulgida</name>
    <dbReference type="NCBI Taxonomy" id="60492"/>
    <lineage>
        <taxon>Eukaryota</taxon>
        <taxon>Fungi</taxon>
        <taxon>Fungi incertae sedis</taxon>
        <taxon>Mucoromycota</taxon>
        <taxon>Glomeromycotina</taxon>
        <taxon>Glomeromycetes</taxon>
        <taxon>Diversisporales</taxon>
        <taxon>Gigasporaceae</taxon>
        <taxon>Racocetra</taxon>
    </lineage>
</organism>
<dbReference type="AlphaFoldDB" id="A0A9N9DQX4"/>
<feature type="non-terminal residue" evidence="1">
    <location>
        <position position="1"/>
    </location>
</feature>
<name>A0A9N9DQX4_9GLOM</name>
<accession>A0A9N9DQX4</accession>
<keyword evidence="2" id="KW-1185">Reference proteome</keyword>
<dbReference type="PANTHER" id="PTHR47718">
    <property type="entry name" value="OS01G0519700 PROTEIN"/>
    <property type="match status" value="1"/>
</dbReference>
<evidence type="ECO:0000313" key="2">
    <source>
        <dbReference type="Proteomes" id="UP000789396"/>
    </source>
</evidence>
<dbReference type="OrthoDB" id="2425091at2759"/>
<comment type="caution">
    <text evidence="1">The sequence shown here is derived from an EMBL/GenBank/DDBJ whole genome shotgun (WGS) entry which is preliminary data.</text>
</comment>
<dbReference type="PANTHER" id="PTHR47718:SF7">
    <property type="entry name" value="PROTEIN FAR1-RELATED SEQUENCE"/>
    <property type="match status" value="1"/>
</dbReference>